<dbReference type="GO" id="GO:0004061">
    <property type="term" value="F:arylformamidase activity"/>
    <property type="evidence" value="ECO:0007669"/>
    <property type="project" value="InterPro"/>
</dbReference>
<dbReference type="EMBL" id="MU006307">
    <property type="protein sequence ID" value="KAF2850294.1"/>
    <property type="molecule type" value="Genomic_DNA"/>
</dbReference>
<evidence type="ECO:0000256" key="1">
    <source>
        <dbReference type="ARBA" id="ARBA00007865"/>
    </source>
</evidence>
<dbReference type="OrthoDB" id="5396at2759"/>
<dbReference type="InterPro" id="IPR037175">
    <property type="entry name" value="KFase_sf"/>
</dbReference>
<gene>
    <name evidence="3" type="ORF">T440DRAFT_110248</name>
</gene>
<dbReference type="Gene3D" id="3.50.30.50">
    <property type="entry name" value="Putative cyclase"/>
    <property type="match status" value="1"/>
</dbReference>
<comment type="similarity">
    <text evidence="1">Belongs to the Cyclase 1 superfamily.</text>
</comment>
<protein>
    <recommendedName>
        <fullName evidence="5">Cyclase</fullName>
    </recommendedName>
</protein>
<dbReference type="GO" id="GO:0019441">
    <property type="term" value="P:L-tryptophan catabolic process to kynurenine"/>
    <property type="evidence" value="ECO:0007669"/>
    <property type="project" value="InterPro"/>
</dbReference>
<dbReference type="PANTHER" id="PTHR34861:SF11">
    <property type="entry name" value="CYCLASE"/>
    <property type="match status" value="1"/>
</dbReference>
<accession>A0A6A7B4Z9</accession>
<evidence type="ECO:0008006" key="5">
    <source>
        <dbReference type="Google" id="ProtNLM"/>
    </source>
</evidence>
<dbReference type="InterPro" id="IPR007325">
    <property type="entry name" value="KFase/CYL"/>
</dbReference>
<dbReference type="SUPFAM" id="SSF102198">
    <property type="entry name" value="Putative cyclase"/>
    <property type="match status" value="1"/>
</dbReference>
<name>A0A6A7B4Z9_9PLEO</name>
<dbReference type="PANTHER" id="PTHR34861">
    <property type="match status" value="1"/>
</dbReference>
<evidence type="ECO:0000256" key="2">
    <source>
        <dbReference type="SAM" id="MobiDB-lite"/>
    </source>
</evidence>
<feature type="region of interest" description="Disordered" evidence="2">
    <location>
        <begin position="73"/>
        <end position="96"/>
    </location>
</feature>
<dbReference type="AlphaFoldDB" id="A0A6A7B4Z9"/>
<dbReference type="Pfam" id="PF04199">
    <property type="entry name" value="Cyclase"/>
    <property type="match status" value="1"/>
</dbReference>
<organism evidence="3 4">
    <name type="scientific">Plenodomus tracheiphilus IPT5</name>
    <dbReference type="NCBI Taxonomy" id="1408161"/>
    <lineage>
        <taxon>Eukaryota</taxon>
        <taxon>Fungi</taxon>
        <taxon>Dikarya</taxon>
        <taxon>Ascomycota</taxon>
        <taxon>Pezizomycotina</taxon>
        <taxon>Dothideomycetes</taxon>
        <taxon>Pleosporomycetidae</taxon>
        <taxon>Pleosporales</taxon>
        <taxon>Pleosporineae</taxon>
        <taxon>Leptosphaeriaceae</taxon>
        <taxon>Plenodomus</taxon>
    </lineage>
</organism>
<evidence type="ECO:0000313" key="4">
    <source>
        <dbReference type="Proteomes" id="UP000799423"/>
    </source>
</evidence>
<evidence type="ECO:0000313" key="3">
    <source>
        <dbReference type="EMBL" id="KAF2850294.1"/>
    </source>
</evidence>
<keyword evidence="4" id="KW-1185">Reference proteome</keyword>
<sequence length="348" mass="38074">MSDPPPRPPFSSLPLDPSGPPMNAWGLYGPNDELGALNMLTPSTTLLAAREIQTGERISLDWTLNLPSHPSFNRPPFSHTITNKSHPDGTKRTVNDDHLDMNTQGSSQWDGFRHYGYQKAKLYYGGRTQADLAKSEVIGIDRVVAAGGIVGRGVILDYPRWLARQGRGEVNALQSVSIKVEELEGMLLETGVETRPGDVLLLRTGFTRDYLRLGEKEREEIAGKEPAFLGVESSSPVAQWLWNHSFAALASDAPSFEMAPLVGPHTTPGSGLWAGEEWEHEMQGGGLLHQWVLAGWGVMIGEMWDLEGVCERAERDGKEGWRKTCWVGSMPLKVPGGVASPPNAVAIF</sequence>
<proteinExistence type="inferred from homology"/>
<dbReference type="Proteomes" id="UP000799423">
    <property type="component" value="Unassembled WGS sequence"/>
</dbReference>
<feature type="compositionally biased region" description="Basic and acidic residues" evidence="2">
    <location>
        <begin position="85"/>
        <end position="96"/>
    </location>
</feature>
<reference evidence="3" key="1">
    <citation type="submission" date="2020-01" db="EMBL/GenBank/DDBJ databases">
        <authorList>
            <consortium name="DOE Joint Genome Institute"/>
            <person name="Haridas S."/>
            <person name="Albert R."/>
            <person name="Binder M."/>
            <person name="Bloem J."/>
            <person name="Labutti K."/>
            <person name="Salamov A."/>
            <person name="Andreopoulos B."/>
            <person name="Baker S.E."/>
            <person name="Barry K."/>
            <person name="Bills G."/>
            <person name="Bluhm B.H."/>
            <person name="Cannon C."/>
            <person name="Castanera R."/>
            <person name="Culley D.E."/>
            <person name="Daum C."/>
            <person name="Ezra D."/>
            <person name="Gonzalez J.B."/>
            <person name="Henrissat B."/>
            <person name="Kuo A."/>
            <person name="Liang C."/>
            <person name="Lipzen A."/>
            <person name="Lutzoni F."/>
            <person name="Magnuson J."/>
            <person name="Mondo S."/>
            <person name="Nolan M."/>
            <person name="Ohm R."/>
            <person name="Pangilinan J."/>
            <person name="Park H.-J."/>
            <person name="Ramirez L."/>
            <person name="Alfaro M."/>
            <person name="Sun H."/>
            <person name="Tritt A."/>
            <person name="Yoshinaga Y."/>
            <person name="Zwiers L.-H."/>
            <person name="Turgeon B.G."/>
            <person name="Goodwin S.B."/>
            <person name="Spatafora J.W."/>
            <person name="Crous P.W."/>
            <person name="Grigoriev I.V."/>
        </authorList>
    </citation>
    <scope>NUCLEOTIDE SEQUENCE</scope>
    <source>
        <strain evidence="3">IPT5</strain>
    </source>
</reference>